<dbReference type="GO" id="GO:0005815">
    <property type="term" value="C:microtubule organizing center"/>
    <property type="evidence" value="ECO:0007669"/>
    <property type="project" value="TreeGrafter"/>
</dbReference>
<dbReference type="GO" id="GO:0030705">
    <property type="term" value="P:cytoskeleton-dependent intracellular transport"/>
    <property type="evidence" value="ECO:0007669"/>
    <property type="project" value="TreeGrafter"/>
</dbReference>
<dbReference type="EMBL" id="MPUH01001558">
    <property type="protein sequence ID" value="OMJ67137.1"/>
    <property type="molecule type" value="Genomic_DNA"/>
</dbReference>
<feature type="compositionally biased region" description="Polar residues" evidence="2">
    <location>
        <begin position="1"/>
        <end position="10"/>
    </location>
</feature>
<dbReference type="PANTHER" id="PTHR18947:SF28">
    <property type="entry name" value="GIRDIN, ISOFORM A"/>
    <property type="match status" value="1"/>
</dbReference>
<comment type="caution">
    <text evidence="3">The sequence shown here is derived from an EMBL/GenBank/DDBJ whole genome shotgun (WGS) entry which is preliminary data.</text>
</comment>
<feature type="coiled-coil region" evidence="1">
    <location>
        <begin position="658"/>
        <end position="720"/>
    </location>
</feature>
<dbReference type="GO" id="GO:0008017">
    <property type="term" value="F:microtubule binding"/>
    <property type="evidence" value="ECO:0007669"/>
    <property type="project" value="TreeGrafter"/>
</dbReference>
<evidence type="ECO:0000256" key="1">
    <source>
        <dbReference type="SAM" id="Coils"/>
    </source>
</evidence>
<sequence length="819" mass="96016">MSSLDTSSPISPLKSRPRIWKSPNNFIMSSSKSSKSISSLQKDKEIRARITIRKLLEDEANKNEELAEENEILSKQIKSLIALLVEKDEKIMDLNKNEQNPKEKIEEFVYKIDRIIKKKLRLFVAFGFCKVFHEKTRKNNLFKEFFLRNKRICRIGLRFCHEGIQRIVKKSKINVRRLNKILNKRLRIVFNDILLQKSGFNHTLKFFEILQCRIKGINCVQKLRNYWKRWIRYNKTIKSINRYNRGGITINSIDSKYAGFLLVKSVISCQKQKYFLDIRKSLLRKSFSKSNFHTNALRLSLTQNSSSKNLSTLFNSITDLFETTNQILSRQSSYTETISKLDYEITFLTTENSTLTNTLSSKTEKLQNLSSTLETSSKHYQTLQEKASDQIQLLETFTSKSSNFQSKYDQESSSLHEKIKKQQDFIKAAHTKLQQLINKQKQMTEENDLIKNQSTSIQMTIQKIHKNYAKVVEEKAKFQVSENETKNELGSLYHTSQVLENETNTLKSQLKNLISELENLKEEYGNKLLTIENLEGKISEYKEYDEHLAGEIQNLEQEIDKEYETKEFKLQECQAEIQTTKDLISKARKDMENLKSQLKEVSDKNKFYSQKPFEEYSVVTKKYEESKKVLTNLKNSVLTISSSIASNQKEISETKFAIRASKEDIEKKKLENSLLENKISLVSINMQENKKNKKVKRKNREELETYIKTLELQLQKLRENHLKQTNYDVEHLKGEIIIMGIQAEKMERELIYVKEEAAQRRLEVAQVKPEIENYANILAALEEKIAENEDRMLQVEVERDKIKAEIKIVRNRYINMIAG</sequence>
<name>A0A1R2ARJ5_9CILI</name>
<feature type="coiled-coil region" evidence="1">
    <location>
        <begin position="52"/>
        <end position="97"/>
    </location>
</feature>
<reference evidence="3 4" key="1">
    <citation type="submission" date="2016-11" db="EMBL/GenBank/DDBJ databases">
        <title>The macronuclear genome of Stentor coeruleus: a giant cell with tiny introns.</title>
        <authorList>
            <person name="Slabodnick M."/>
            <person name="Ruby J.G."/>
            <person name="Reiff S.B."/>
            <person name="Swart E.C."/>
            <person name="Gosai S."/>
            <person name="Prabakaran S."/>
            <person name="Witkowska E."/>
            <person name="Larue G.E."/>
            <person name="Fisher S."/>
            <person name="Freeman R.M."/>
            <person name="Gunawardena J."/>
            <person name="Chu W."/>
            <person name="Stover N.A."/>
            <person name="Gregory B.D."/>
            <person name="Nowacki M."/>
            <person name="Derisi J."/>
            <person name="Roy S.W."/>
            <person name="Marshall W.F."/>
            <person name="Sood P."/>
        </authorList>
    </citation>
    <scope>NUCLEOTIDE SEQUENCE [LARGE SCALE GENOMIC DNA]</scope>
    <source>
        <strain evidence="3">WM001</strain>
    </source>
</reference>
<evidence type="ECO:0000313" key="3">
    <source>
        <dbReference type="EMBL" id="OMJ67137.1"/>
    </source>
</evidence>
<dbReference type="GO" id="GO:0031122">
    <property type="term" value="P:cytoplasmic microtubule organization"/>
    <property type="evidence" value="ECO:0007669"/>
    <property type="project" value="TreeGrafter"/>
</dbReference>
<protein>
    <submittedName>
        <fullName evidence="3">Uncharacterized protein</fullName>
    </submittedName>
</protein>
<feature type="coiled-coil region" evidence="1">
    <location>
        <begin position="496"/>
        <end position="611"/>
    </location>
</feature>
<dbReference type="Proteomes" id="UP000187209">
    <property type="component" value="Unassembled WGS sequence"/>
</dbReference>
<organism evidence="3 4">
    <name type="scientific">Stentor coeruleus</name>
    <dbReference type="NCBI Taxonomy" id="5963"/>
    <lineage>
        <taxon>Eukaryota</taxon>
        <taxon>Sar</taxon>
        <taxon>Alveolata</taxon>
        <taxon>Ciliophora</taxon>
        <taxon>Postciliodesmatophora</taxon>
        <taxon>Heterotrichea</taxon>
        <taxon>Heterotrichida</taxon>
        <taxon>Stentoridae</taxon>
        <taxon>Stentor</taxon>
    </lineage>
</organism>
<dbReference type="PANTHER" id="PTHR18947">
    <property type="entry name" value="HOOK PROTEINS"/>
    <property type="match status" value="1"/>
</dbReference>
<accession>A0A1R2ARJ5</accession>
<dbReference type="GO" id="GO:0005737">
    <property type="term" value="C:cytoplasm"/>
    <property type="evidence" value="ECO:0007669"/>
    <property type="project" value="TreeGrafter"/>
</dbReference>
<feature type="compositionally biased region" description="Low complexity" evidence="2">
    <location>
        <begin position="29"/>
        <end position="39"/>
    </location>
</feature>
<keyword evidence="1" id="KW-0175">Coiled coil</keyword>
<dbReference type="Gene3D" id="1.10.287.1490">
    <property type="match status" value="1"/>
</dbReference>
<keyword evidence="4" id="KW-1185">Reference proteome</keyword>
<dbReference type="AlphaFoldDB" id="A0A1R2ARJ5"/>
<dbReference type="GO" id="GO:0051959">
    <property type="term" value="F:dynein light intermediate chain binding"/>
    <property type="evidence" value="ECO:0007669"/>
    <property type="project" value="TreeGrafter"/>
</dbReference>
<feature type="region of interest" description="Disordered" evidence="2">
    <location>
        <begin position="1"/>
        <end position="40"/>
    </location>
</feature>
<feature type="coiled-coil region" evidence="1">
    <location>
        <begin position="426"/>
        <end position="453"/>
    </location>
</feature>
<evidence type="ECO:0000256" key="2">
    <source>
        <dbReference type="SAM" id="MobiDB-lite"/>
    </source>
</evidence>
<proteinExistence type="predicted"/>
<feature type="coiled-coil region" evidence="1">
    <location>
        <begin position="771"/>
        <end position="812"/>
    </location>
</feature>
<evidence type="ECO:0000313" key="4">
    <source>
        <dbReference type="Proteomes" id="UP000187209"/>
    </source>
</evidence>
<gene>
    <name evidence="3" type="ORF">SteCoe_35787</name>
</gene>